<dbReference type="InterPro" id="IPR002433">
    <property type="entry name" value="Orn_de-COase"/>
</dbReference>
<dbReference type="GO" id="GO:0005737">
    <property type="term" value="C:cytoplasm"/>
    <property type="evidence" value="ECO:0007669"/>
    <property type="project" value="TreeGrafter"/>
</dbReference>
<evidence type="ECO:0000256" key="4">
    <source>
        <dbReference type="ARBA" id="ARBA00023239"/>
    </source>
</evidence>
<dbReference type="Proteomes" id="UP000288716">
    <property type="component" value="Unassembled WGS sequence"/>
</dbReference>
<sequence length="68" mass="8093">MSSVRKLIQQAIATKNFDDPFYVVDIEDIIEKHNRWIKPYYVVKCNNTLIVLEILASLRFGFDCRSKW</sequence>
<evidence type="ECO:0000256" key="2">
    <source>
        <dbReference type="ARBA" id="ARBA00008872"/>
    </source>
</evidence>
<comment type="cofactor">
    <cofactor evidence="1">
        <name>pyridoxal 5'-phosphate</name>
        <dbReference type="ChEBI" id="CHEBI:597326"/>
    </cofactor>
</comment>
<evidence type="ECO:0000256" key="3">
    <source>
        <dbReference type="ARBA" id="ARBA00022898"/>
    </source>
</evidence>
<organism evidence="6 7">
    <name type="scientific">Leptotrombidium deliense</name>
    <dbReference type="NCBI Taxonomy" id="299467"/>
    <lineage>
        <taxon>Eukaryota</taxon>
        <taxon>Metazoa</taxon>
        <taxon>Ecdysozoa</taxon>
        <taxon>Arthropoda</taxon>
        <taxon>Chelicerata</taxon>
        <taxon>Arachnida</taxon>
        <taxon>Acari</taxon>
        <taxon>Acariformes</taxon>
        <taxon>Trombidiformes</taxon>
        <taxon>Prostigmata</taxon>
        <taxon>Anystina</taxon>
        <taxon>Parasitengona</taxon>
        <taxon>Trombiculoidea</taxon>
        <taxon>Trombiculidae</taxon>
        <taxon>Leptotrombidium</taxon>
    </lineage>
</organism>
<dbReference type="OrthoDB" id="5034579at2759"/>
<dbReference type="GO" id="GO:0004586">
    <property type="term" value="F:ornithine decarboxylase activity"/>
    <property type="evidence" value="ECO:0007669"/>
    <property type="project" value="TreeGrafter"/>
</dbReference>
<keyword evidence="7" id="KW-1185">Reference proteome</keyword>
<dbReference type="STRING" id="299467.A0A443RW95"/>
<protein>
    <submittedName>
        <fullName evidence="6">Ornithine decarboxylase-like protein</fullName>
    </submittedName>
</protein>
<comment type="caution">
    <text evidence="6">The sequence shown here is derived from an EMBL/GenBank/DDBJ whole genome shotgun (WGS) entry which is preliminary data.</text>
</comment>
<evidence type="ECO:0000313" key="7">
    <source>
        <dbReference type="Proteomes" id="UP000288716"/>
    </source>
</evidence>
<dbReference type="Gene3D" id="3.20.20.10">
    <property type="entry name" value="Alanine racemase"/>
    <property type="match status" value="1"/>
</dbReference>
<evidence type="ECO:0000259" key="5">
    <source>
        <dbReference type="Pfam" id="PF02784"/>
    </source>
</evidence>
<dbReference type="InterPro" id="IPR022644">
    <property type="entry name" value="De-COase2_N"/>
</dbReference>
<dbReference type="Gene3D" id="2.40.37.10">
    <property type="entry name" value="Lyase, Ornithine Decarboxylase, Chain A, domain 1"/>
    <property type="match status" value="1"/>
</dbReference>
<proteinExistence type="inferred from homology"/>
<evidence type="ECO:0000313" key="6">
    <source>
        <dbReference type="EMBL" id="RWS19435.1"/>
    </source>
</evidence>
<dbReference type="AlphaFoldDB" id="A0A443RW95"/>
<dbReference type="InterPro" id="IPR029066">
    <property type="entry name" value="PLP-binding_barrel"/>
</dbReference>
<keyword evidence="3" id="KW-0663">Pyridoxal phosphate</keyword>
<dbReference type="InterPro" id="IPR009006">
    <property type="entry name" value="Ala_racemase/Decarboxylase_C"/>
</dbReference>
<dbReference type="PANTHER" id="PTHR11482">
    <property type="entry name" value="ARGININE/DIAMINOPIMELATE/ORNITHINE DECARBOXYLASE"/>
    <property type="match status" value="1"/>
</dbReference>
<evidence type="ECO:0000256" key="1">
    <source>
        <dbReference type="ARBA" id="ARBA00001933"/>
    </source>
</evidence>
<dbReference type="Pfam" id="PF02784">
    <property type="entry name" value="Orn_Arg_deC_N"/>
    <property type="match status" value="1"/>
</dbReference>
<keyword evidence="4" id="KW-0456">Lyase</keyword>
<comment type="similarity">
    <text evidence="2">Belongs to the Orn/Lys/Arg decarboxylase class-II family.</text>
</comment>
<dbReference type="PANTHER" id="PTHR11482:SF6">
    <property type="entry name" value="ORNITHINE DECARBOXYLASE 1-RELATED"/>
    <property type="match status" value="1"/>
</dbReference>
<dbReference type="EMBL" id="NCKV01026124">
    <property type="protein sequence ID" value="RWS19435.1"/>
    <property type="molecule type" value="Genomic_DNA"/>
</dbReference>
<accession>A0A443RW95</accession>
<gene>
    <name evidence="6" type="ORF">B4U80_07560</name>
</gene>
<dbReference type="SUPFAM" id="SSF51419">
    <property type="entry name" value="PLP-binding barrel"/>
    <property type="match status" value="1"/>
</dbReference>
<dbReference type="GO" id="GO:0033387">
    <property type="term" value="P:putrescine biosynthetic process from arginine, via ornithine"/>
    <property type="evidence" value="ECO:0007669"/>
    <property type="project" value="TreeGrafter"/>
</dbReference>
<dbReference type="VEuPathDB" id="VectorBase:LDEU012606"/>
<name>A0A443RW95_9ACAR</name>
<feature type="domain" description="Orn/DAP/Arg decarboxylase 2 N-terminal" evidence="5">
    <location>
        <begin position="36"/>
        <end position="67"/>
    </location>
</feature>
<reference evidence="6 7" key="1">
    <citation type="journal article" date="2018" name="Gigascience">
        <title>Genomes of trombidid mites reveal novel predicted allergens and laterally-transferred genes associated with secondary metabolism.</title>
        <authorList>
            <person name="Dong X."/>
            <person name="Chaisiri K."/>
            <person name="Xia D."/>
            <person name="Armstrong S.D."/>
            <person name="Fang Y."/>
            <person name="Donnelly M.J."/>
            <person name="Kadowaki T."/>
            <person name="McGarry J.W."/>
            <person name="Darby A.C."/>
            <person name="Makepeace B.L."/>
        </authorList>
    </citation>
    <scope>NUCLEOTIDE SEQUENCE [LARGE SCALE GENOMIC DNA]</scope>
    <source>
        <strain evidence="6">UoL-UT</strain>
    </source>
</reference>